<feature type="domain" description="DAGKc" evidence="9">
    <location>
        <begin position="88"/>
        <end position="144"/>
    </location>
</feature>
<dbReference type="EC" id="2.7.1.107" evidence="8"/>
<evidence type="ECO:0000256" key="1">
    <source>
        <dbReference type="ARBA" id="ARBA00009280"/>
    </source>
</evidence>
<dbReference type="GO" id="GO:0005524">
    <property type="term" value="F:ATP binding"/>
    <property type="evidence" value="ECO:0007669"/>
    <property type="project" value="UniProtKB-KW"/>
</dbReference>
<keyword evidence="6 8" id="KW-0067">ATP-binding</keyword>
<dbReference type="AlphaFoldDB" id="A0A4Y1RDW2"/>
<dbReference type="EMBL" id="AP019300">
    <property type="protein sequence ID" value="BBH02429.1"/>
    <property type="molecule type" value="Genomic_DNA"/>
</dbReference>
<comment type="subunit">
    <text evidence="2">Monomer.</text>
</comment>
<dbReference type="SUPFAM" id="SSF111331">
    <property type="entry name" value="NAD kinase/diacylglycerol kinase-like"/>
    <property type="match status" value="1"/>
</dbReference>
<proteinExistence type="inferred from homology"/>
<dbReference type="Pfam" id="PF00609">
    <property type="entry name" value="DAGK_acc"/>
    <property type="match status" value="1"/>
</dbReference>
<dbReference type="GO" id="GO:0007200">
    <property type="term" value="P:phospholipase C-activating G protein-coupled receptor signaling pathway"/>
    <property type="evidence" value="ECO:0007669"/>
    <property type="project" value="InterPro"/>
</dbReference>
<dbReference type="SMART" id="SM00046">
    <property type="entry name" value="DAGKc"/>
    <property type="match status" value="1"/>
</dbReference>
<keyword evidence="5 8" id="KW-0418">Kinase</keyword>
<evidence type="ECO:0000256" key="3">
    <source>
        <dbReference type="ARBA" id="ARBA00022679"/>
    </source>
</evidence>
<dbReference type="PANTHER" id="PTHR11255">
    <property type="entry name" value="DIACYLGLYCEROL KINASE"/>
    <property type="match status" value="1"/>
</dbReference>
<dbReference type="Gene3D" id="2.60.200.40">
    <property type="match status" value="1"/>
</dbReference>
<accession>A0A4Y1RDW2</accession>
<dbReference type="GO" id="GO:0016020">
    <property type="term" value="C:membrane"/>
    <property type="evidence" value="ECO:0007669"/>
    <property type="project" value="TreeGrafter"/>
</dbReference>
<evidence type="ECO:0000256" key="7">
    <source>
        <dbReference type="ARBA" id="ARBA00023016"/>
    </source>
</evidence>
<dbReference type="InterPro" id="IPR000756">
    <property type="entry name" value="Diacylglycerol_kin_accessory"/>
</dbReference>
<keyword evidence="3 8" id="KW-0808">Transferase</keyword>
<comment type="catalytic activity">
    <reaction evidence="8">
        <text>a 1,2-diacyl-sn-glycerol + ATP = a 1,2-diacyl-sn-glycero-3-phosphate + ADP + H(+)</text>
        <dbReference type="Rhea" id="RHEA:10272"/>
        <dbReference type="ChEBI" id="CHEBI:15378"/>
        <dbReference type="ChEBI" id="CHEBI:17815"/>
        <dbReference type="ChEBI" id="CHEBI:30616"/>
        <dbReference type="ChEBI" id="CHEBI:58608"/>
        <dbReference type="ChEBI" id="CHEBI:456216"/>
        <dbReference type="EC" id="2.7.1.107"/>
    </reaction>
</comment>
<dbReference type="PANTHER" id="PTHR11255:SF104">
    <property type="entry name" value="DIACYLGLYCEROL KINASE 2"/>
    <property type="match status" value="1"/>
</dbReference>
<feature type="non-terminal residue" evidence="10">
    <location>
        <position position="1"/>
    </location>
</feature>
<sequence length="263" mass="30028">ILLPTVVLIAIRMRVDTQIHQLQPYIEKGMFVEVGKGISPNFEQVLELLLNKEEFLAFAPETRRNKNVSRIYKGEQELETYIDQISMVFELSSSQGPEVGLELFNHVHYFRVLVFGGDGTVAWVLDAIERHKFESPPPIAILPLAQEMICQGYCNGEEASRRLMDKFVNKLRYAKEGARDITDRTCADLPWQVWLEVDGKDIDIPKDSEGLIVLNIGSYMGGVNLWQNDIEHDDDFSLQSMHDKMLEVVCVCGAWHFGKLQLD</sequence>
<keyword evidence="4 8" id="KW-0547">Nucleotide-binding</keyword>
<evidence type="ECO:0000256" key="2">
    <source>
        <dbReference type="ARBA" id="ARBA00011245"/>
    </source>
</evidence>
<reference evidence="10" key="1">
    <citation type="journal article" date="2019" name="Science">
        <title>Mutation of a bHLH transcription factor allowed almond domestication.</title>
        <authorList>
            <person name="Sanchez-Perez R."/>
            <person name="Pavan S."/>
            <person name="Mazzeo R."/>
            <person name="Moldovan C."/>
            <person name="Aiese Cigliano R."/>
            <person name="Del Cueto J."/>
            <person name="Ricciardi F."/>
            <person name="Lotti C."/>
            <person name="Ricciardi L."/>
            <person name="Dicenta F."/>
            <person name="Lopez-Marques R.L."/>
            <person name="Lindberg Moller B."/>
        </authorList>
    </citation>
    <scope>NUCLEOTIDE SEQUENCE</scope>
</reference>
<evidence type="ECO:0000256" key="5">
    <source>
        <dbReference type="ARBA" id="ARBA00022777"/>
    </source>
</evidence>
<name>A0A4Y1RDW2_PRUDU</name>
<dbReference type="PROSITE" id="PS50146">
    <property type="entry name" value="DAGK"/>
    <property type="match status" value="1"/>
</dbReference>
<dbReference type="GO" id="GO:0004143">
    <property type="term" value="F:ATP-dependent diacylglycerol kinase activity"/>
    <property type="evidence" value="ECO:0007669"/>
    <property type="project" value="UniProtKB-EC"/>
</dbReference>
<evidence type="ECO:0000256" key="6">
    <source>
        <dbReference type="ARBA" id="ARBA00022840"/>
    </source>
</evidence>
<evidence type="ECO:0000256" key="4">
    <source>
        <dbReference type="ARBA" id="ARBA00022741"/>
    </source>
</evidence>
<dbReference type="Pfam" id="PF00781">
    <property type="entry name" value="DAGK_cat"/>
    <property type="match status" value="1"/>
</dbReference>
<dbReference type="InterPro" id="IPR001206">
    <property type="entry name" value="Diacylglycerol_kinase_cat_dom"/>
</dbReference>
<evidence type="ECO:0000259" key="9">
    <source>
        <dbReference type="PROSITE" id="PS50146"/>
    </source>
</evidence>
<protein>
    <recommendedName>
        <fullName evidence="8">Diacylglycerol kinase</fullName>
        <shortName evidence="8">DAG kinase</shortName>
        <ecNumber evidence="8">2.7.1.107</ecNumber>
    </recommendedName>
</protein>
<dbReference type="Gene3D" id="3.40.50.10330">
    <property type="entry name" value="Probable inorganic polyphosphate/atp-NAD kinase, domain 1"/>
    <property type="match status" value="1"/>
</dbReference>
<evidence type="ECO:0000256" key="8">
    <source>
        <dbReference type="RuleBase" id="RU361128"/>
    </source>
</evidence>
<organism evidence="10">
    <name type="scientific">Prunus dulcis</name>
    <name type="common">Almond</name>
    <name type="synonym">Amygdalus dulcis</name>
    <dbReference type="NCBI Taxonomy" id="3755"/>
    <lineage>
        <taxon>Eukaryota</taxon>
        <taxon>Viridiplantae</taxon>
        <taxon>Streptophyta</taxon>
        <taxon>Embryophyta</taxon>
        <taxon>Tracheophyta</taxon>
        <taxon>Spermatophyta</taxon>
        <taxon>Magnoliopsida</taxon>
        <taxon>eudicotyledons</taxon>
        <taxon>Gunneridae</taxon>
        <taxon>Pentapetalae</taxon>
        <taxon>rosids</taxon>
        <taxon>fabids</taxon>
        <taxon>Rosales</taxon>
        <taxon>Rosaceae</taxon>
        <taxon>Amygdaloideae</taxon>
        <taxon>Amygdaleae</taxon>
        <taxon>Prunus</taxon>
    </lineage>
</organism>
<keyword evidence="7" id="KW-0346">Stress response</keyword>
<dbReference type="InterPro" id="IPR016064">
    <property type="entry name" value="NAD/diacylglycerol_kinase_sf"/>
</dbReference>
<dbReference type="InterPro" id="IPR017438">
    <property type="entry name" value="ATP-NAD_kinase_N"/>
</dbReference>
<comment type="similarity">
    <text evidence="1 8">Belongs to the eukaryotic diacylglycerol kinase family.</text>
</comment>
<gene>
    <name evidence="10" type="ORF">Prudu_012978</name>
</gene>
<evidence type="ECO:0000313" key="10">
    <source>
        <dbReference type="EMBL" id="BBH02429.1"/>
    </source>
</evidence>
<dbReference type="InterPro" id="IPR037607">
    <property type="entry name" value="DGK"/>
</dbReference>
<dbReference type="SMART" id="SM00045">
    <property type="entry name" value="DAGKa"/>
    <property type="match status" value="1"/>
</dbReference>